<proteinExistence type="predicted"/>
<gene>
    <name evidence="1" type="ORF">UT77_C0008G0019</name>
</gene>
<reference evidence="1 2" key="1">
    <citation type="journal article" date="2015" name="Nature">
        <title>rRNA introns, odd ribosomes, and small enigmatic genomes across a large radiation of phyla.</title>
        <authorList>
            <person name="Brown C.T."/>
            <person name="Hug L.A."/>
            <person name="Thomas B.C."/>
            <person name="Sharon I."/>
            <person name="Castelle C.J."/>
            <person name="Singh A."/>
            <person name="Wilkins M.J."/>
            <person name="Williams K.H."/>
            <person name="Banfield J.F."/>
        </authorList>
    </citation>
    <scope>NUCLEOTIDE SEQUENCE [LARGE SCALE GENOMIC DNA]</scope>
</reference>
<accession>A0A0G0TUT0</accession>
<name>A0A0G0TUT0_9BACT</name>
<organism evidence="1 2">
    <name type="scientific">Candidatus Daviesbacteria bacterium GW2011_GWC2_40_12</name>
    <dbReference type="NCBI Taxonomy" id="1618431"/>
    <lineage>
        <taxon>Bacteria</taxon>
        <taxon>Candidatus Daviesiibacteriota</taxon>
    </lineage>
</organism>
<dbReference type="EMBL" id="LBYB01000008">
    <property type="protein sequence ID" value="KKR41647.1"/>
    <property type="molecule type" value="Genomic_DNA"/>
</dbReference>
<evidence type="ECO:0000313" key="1">
    <source>
        <dbReference type="EMBL" id="KKR41647.1"/>
    </source>
</evidence>
<comment type="caution">
    <text evidence="1">The sequence shown here is derived from an EMBL/GenBank/DDBJ whole genome shotgun (WGS) entry which is preliminary data.</text>
</comment>
<dbReference type="Proteomes" id="UP000034881">
    <property type="component" value="Unassembled WGS sequence"/>
</dbReference>
<dbReference type="AlphaFoldDB" id="A0A0G0TUT0"/>
<protein>
    <submittedName>
        <fullName evidence="1">Uncharacterized protein</fullName>
    </submittedName>
</protein>
<evidence type="ECO:0000313" key="2">
    <source>
        <dbReference type="Proteomes" id="UP000034881"/>
    </source>
</evidence>
<sequence length="235" mass="27369">MILWVALFLIIIGLSLVLALRSMRDYQEIPQKSKLEYGIFLIRKLQNFNGGILEALGKIIFEESLVVGIERLFKGRESALTIFGPKIILQQFANDLDLLELEDYTRNFDKNNFLVWEMGVKHNKVNLQSFNIFDSLPKLEPQEQLFWQMILGPNKSKHDLTFQTQIRAGIYAQDDRRRKELALSLQSLRPDDLVKIPKPFSNEQMIEFYRQRILERDSKGPVVGFRQVLSILGIN</sequence>